<dbReference type="InterPro" id="IPR017439">
    <property type="entry name" value="Amidohydrolase"/>
</dbReference>
<feature type="binding site" evidence="2">
    <location>
        <position position="198"/>
    </location>
    <ligand>
        <name>Mn(2+)</name>
        <dbReference type="ChEBI" id="CHEBI:29035"/>
        <label>2</label>
    </ligand>
</feature>
<dbReference type="Gene3D" id="3.40.630.10">
    <property type="entry name" value="Zn peptidases"/>
    <property type="match status" value="1"/>
</dbReference>
<dbReference type="AlphaFoldDB" id="A0A8X8IH37"/>
<keyword evidence="1" id="KW-0378">Hydrolase</keyword>
<keyword evidence="2" id="KW-0479">Metal-binding</keyword>
<evidence type="ECO:0000259" key="4">
    <source>
        <dbReference type="Pfam" id="PF07687"/>
    </source>
</evidence>
<feature type="binding site" evidence="2">
    <location>
        <position position="167"/>
    </location>
    <ligand>
        <name>Mn(2+)</name>
        <dbReference type="ChEBI" id="CHEBI:29035"/>
        <label>2</label>
    </ligand>
</feature>
<keyword evidence="5" id="KW-0121">Carboxypeptidase</keyword>
<keyword evidence="3" id="KW-0732">Signal</keyword>
<dbReference type="PIRSF" id="PIRSF005962">
    <property type="entry name" value="Pept_M20D_amidohydro"/>
    <property type="match status" value="1"/>
</dbReference>
<dbReference type="Pfam" id="PF01546">
    <property type="entry name" value="Peptidase_M20"/>
    <property type="match status" value="1"/>
</dbReference>
<feature type="domain" description="Peptidase M20 dimerisation" evidence="4">
    <location>
        <begin position="220"/>
        <end position="317"/>
    </location>
</feature>
<evidence type="ECO:0000256" key="2">
    <source>
        <dbReference type="PIRSR" id="PIRSR005962-1"/>
    </source>
</evidence>
<dbReference type="PANTHER" id="PTHR11014">
    <property type="entry name" value="PEPTIDASE M20 FAMILY MEMBER"/>
    <property type="match status" value="1"/>
</dbReference>
<dbReference type="SUPFAM" id="SSF53187">
    <property type="entry name" value="Zn-dependent exopeptidases"/>
    <property type="match status" value="1"/>
</dbReference>
<dbReference type="EMBL" id="FNNO01000013">
    <property type="protein sequence ID" value="SDX31784.1"/>
    <property type="molecule type" value="Genomic_DNA"/>
</dbReference>
<proteinExistence type="predicted"/>
<keyword evidence="2" id="KW-0464">Manganese</keyword>
<comment type="caution">
    <text evidence="5">The sequence shown here is derived from an EMBL/GenBank/DDBJ whole genome shotgun (WGS) entry which is preliminary data.</text>
</comment>
<feature type="binding site" evidence="2">
    <location>
        <position position="131"/>
    </location>
    <ligand>
        <name>Mn(2+)</name>
        <dbReference type="ChEBI" id="CHEBI:29035"/>
        <label>2</label>
    </ligand>
</feature>
<evidence type="ECO:0000256" key="3">
    <source>
        <dbReference type="SAM" id="SignalP"/>
    </source>
</evidence>
<dbReference type="InterPro" id="IPR011650">
    <property type="entry name" value="Peptidase_M20_dimer"/>
</dbReference>
<name>A0A8X8IH37_9BACT</name>
<dbReference type="GO" id="GO:0046872">
    <property type="term" value="F:metal ion binding"/>
    <property type="evidence" value="ECO:0007669"/>
    <property type="project" value="UniProtKB-KW"/>
</dbReference>
<dbReference type="GO" id="GO:0019877">
    <property type="term" value="P:diaminopimelate biosynthetic process"/>
    <property type="evidence" value="ECO:0007669"/>
    <property type="project" value="UniProtKB-ARBA"/>
</dbReference>
<dbReference type="InterPro" id="IPR036264">
    <property type="entry name" value="Bact_exopeptidase_dim_dom"/>
</dbReference>
<organism evidence="5 6">
    <name type="scientific">Hydrobacter penzbergensis</name>
    <dbReference type="NCBI Taxonomy" id="1235997"/>
    <lineage>
        <taxon>Bacteria</taxon>
        <taxon>Pseudomonadati</taxon>
        <taxon>Bacteroidota</taxon>
        <taxon>Chitinophagia</taxon>
        <taxon>Chitinophagales</taxon>
        <taxon>Chitinophagaceae</taxon>
        <taxon>Hydrobacter</taxon>
    </lineage>
</organism>
<dbReference type="Gene3D" id="3.30.70.360">
    <property type="match status" value="1"/>
</dbReference>
<feature type="binding site" evidence="2">
    <location>
        <position position="400"/>
    </location>
    <ligand>
        <name>Mn(2+)</name>
        <dbReference type="ChEBI" id="CHEBI:29035"/>
        <label>2</label>
    </ligand>
</feature>
<dbReference type="FunFam" id="3.30.70.360:FF:000001">
    <property type="entry name" value="N-acetyldiaminopimelate deacetylase"/>
    <property type="match status" value="1"/>
</dbReference>
<keyword evidence="5" id="KW-0645">Protease</keyword>
<gene>
    <name evidence="5" type="ORF">SAMN05444410_11342</name>
</gene>
<feature type="chain" id="PRO_5036470075" evidence="3">
    <location>
        <begin position="19"/>
        <end position="429"/>
    </location>
</feature>
<dbReference type="GO" id="GO:0004180">
    <property type="term" value="F:carboxypeptidase activity"/>
    <property type="evidence" value="ECO:0007669"/>
    <property type="project" value="UniProtKB-KW"/>
</dbReference>
<sequence>MRKKTLVIFLFFASAVSAQQMPANYSKLVTDVTPKVVEWRRYFHEHPELSNREVNTGAYIASYLKSLGLEVKSPIARTGVVAVLKGGRPGPVVALRADIDALPVTERTPVPFASKVTTSYGGQTVGVMHACGHDSHIAMLMGTATVLKQMQQQVPGTVVFLFQPAEEGTPGTEEGGAPLMIKEGALDNPKVEAVFGLHIAASIPVGEIWYKSGAFMASSDWFTIKVKGRGAHGSAPWMGIDPITTAAQIIEGLQHIVSRESDITKAPVVVSVGAIHSGVRSNIIPETCEMIGTIRTLDSKMQKEVHERIKNTAEHIAASCGATAEVSIETKTLVTYNDPALVKKTLSSLVTAAGADKTKEMNWITGSEDFSYYGEKVPSFFFDLGALPKGKDPKTAPSHHTADFYIDESGFDVGVKAFCQLVFDYAKTK</sequence>
<dbReference type="GO" id="GO:0050118">
    <property type="term" value="F:N-acetyldiaminopimelate deacetylase activity"/>
    <property type="evidence" value="ECO:0007669"/>
    <property type="project" value="UniProtKB-ARBA"/>
</dbReference>
<dbReference type="RefSeq" id="WP_092725393.1">
    <property type="nucleotide sequence ID" value="NZ_FNNO01000013.1"/>
</dbReference>
<feature type="binding site" evidence="2">
    <location>
        <position position="133"/>
    </location>
    <ligand>
        <name>Mn(2+)</name>
        <dbReference type="ChEBI" id="CHEBI:29035"/>
        <label>2</label>
    </ligand>
</feature>
<accession>A0A8X8IH37</accession>
<evidence type="ECO:0000256" key="1">
    <source>
        <dbReference type="ARBA" id="ARBA00022801"/>
    </source>
</evidence>
<comment type="cofactor">
    <cofactor evidence="2">
        <name>Mn(2+)</name>
        <dbReference type="ChEBI" id="CHEBI:29035"/>
    </cofactor>
    <text evidence="2">The Mn(2+) ion enhances activity.</text>
</comment>
<feature type="signal peptide" evidence="3">
    <location>
        <begin position="1"/>
        <end position="18"/>
    </location>
</feature>
<evidence type="ECO:0000313" key="6">
    <source>
        <dbReference type="Proteomes" id="UP000198711"/>
    </source>
</evidence>
<keyword evidence="6" id="KW-1185">Reference proteome</keyword>
<dbReference type="Proteomes" id="UP000198711">
    <property type="component" value="Unassembled WGS sequence"/>
</dbReference>
<reference evidence="5 6" key="1">
    <citation type="submission" date="2016-10" db="EMBL/GenBank/DDBJ databases">
        <authorList>
            <person name="Varghese N."/>
            <person name="Submissions S."/>
        </authorList>
    </citation>
    <scope>NUCLEOTIDE SEQUENCE [LARGE SCALE GENOMIC DNA]</scope>
    <source>
        <strain evidence="5 6">DSM 25353</strain>
    </source>
</reference>
<evidence type="ECO:0000313" key="5">
    <source>
        <dbReference type="EMBL" id="SDX31784.1"/>
    </source>
</evidence>
<dbReference type="NCBIfam" id="TIGR01891">
    <property type="entry name" value="amidohydrolases"/>
    <property type="match status" value="1"/>
</dbReference>
<protein>
    <submittedName>
        <fullName evidence="5">Carboxypeptidase Ss1. Metallo peptidase. MEROPS family M20D</fullName>
    </submittedName>
</protein>
<dbReference type="Pfam" id="PF07687">
    <property type="entry name" value="M20_dimer"/>
    <property type="match status" value="1"/>
</dbReference>
<dbReference type="PANTHER" id="PTHR11014:SF63">
    <property type="entry name" value="METALLOPEPTIDASE, PUTATIVE (AFU_ORTHOLOGUE AFUA_6G09600)-RELATED"/>
    <property type="match status" value="1"/>
</dbReference>
<dbReference type="InterPro" id="IPR002933">
    <property type="entry name" value="Peptidase_M20"/>
</dbReference>
<dbReference type="SUPFAM" id="SSF55031">
    <property type="entry name" value="Bacterial exopeptidase dimerisation domain"/>
    <property type="match status" value="1"/>
</dbReference>